<dbReference type="EMBL" id="JAVRJZ010000003">
    <property type="protein sequence ID" value="KAK2724719.1"/>
    <property type="molecule type" value="Genomic_DNA"/>
</dbReference>
<keyword evidence="15" id="KW-1185">Reference proteome</keyword>
<dbReference type="InterPro" id="IPR006223">
    <property type="entry name" value="GcvT"/>
</dbReference>
<name>A0AA88ICN8_ARTSF</name>
<feature type="binding site" evidence="10">
    <location>
        <position position="225"/>
    </location>
    <ligand>
        <name>substrate</name>
    </ligand>
</feature>
<evidence type="ECO:0000256" key="7">
    <source>
        <dbReference type="ARBA" id="ARBA00022946"/>
    </source>
</evidence>
<keyword evidence="5 11" id="KW-0032">Aminotransferase</keyword>
<dbReference type="Pfam" id="PF01571">
    <property type="entry name" value="GCV_T"/>
    <property type="match status" value="1"/>
</dbReference>
<dbReference type="NCBIfam" id="TIGR00528">
    <property type="entry name" value="gcvT"/>
    <property type="match status" value="1"/>
</dbReference>
<dbReference type="SUPFAM" id="SSF103025">
    <property type="entry name" value="Folate-binding domain"/>
    <property type="match status" value="1"/>
</dbReference>
<evidence type="ECO:0000256" key="5">
    <source>
        <dbReference type="ARBA" id="ARBA00022576"/>
    </source>
</evidence>
<dbReference type="Pfam" id="PF08669">
    <property type="entry name" value="GCV_T_C"/>
    <property type="match status" value="1"/>
</dbReference>
<dbReference type="NCBIfam" id="NF001567">
    <property type="entry name" value="PRK00389.1"/>
    <property type="match status" value="1"/>
</dbReference>
<dbReference type="Gene3D" id="2.40.30.110">
    <property type="entry name" value="Aminomethyltransferase beta-barrel domains"/>
    <property type="match status" value="1"/>
</dbReference>
<dbReference type="Gene3D" id="3.30.1360.120">
    <property type="entry name" value="Probable tRNA modification gtpase trme, domain 1"/>
    <property type="match status" value="1"/>
</dbReference>
<protein>
    <recommendedName>
        <fullName evidence="11">Aminomethyltransferase</fullName>
        <ecNumber evidence="11">2.1.2.10</ecNumber>
    </recommendedName>
    <alternativeName>
        <fullName evidence="11">Glycine cleavage system T protein</fullName>
    </alternativeName>
</protein>
<dbReference type="Gene3D" id="4.10.1250.10">
    <property type="entry name" value="Aminomethyltransferase fragment"/>
    <property type="match status" value="1"/>
</dbReference>
<feature type="domain" description="GCVT N-terminal" evidence="12">
    <location>
        <begin position="31"/>
        <end position="289"/>
    </location>
</feature>
<gene>
    <name evidence="14" type="ORF">QYM36_001269</name>
</gene>
<evidence type="ECO:0000259" key="13">
    <source>
        <dbReference type="Pfam" id="PF08669"/>
    </source>
</evidence>
<keyword evidence="8 11" id="KW-0496">Mitochondrion</keyword>
<dbReference type="FunFam" id="2.40.30.110:FF:000002">
    <property type="entry name" value="Aminomethyltransferase"/>
    <property type="match status" value="1"/>
</dbReference>
<evidence type="ECO:0000256" key="10">
    <source>
        <dbReference type="PIRSR" id="PIRSR006487-1"/>
    </source>
</evidence>
<organism evidence="14 15">
    <name type="scientific">Artemia franciscana</name>
    <name type="common">Brine shrimp</name>
    <name type="synonym">Artemia sanfranciscana</name>
    <dbReference type="NCBI Taxonomy" id="6661"/>
    <lineage>
        <taxon>Eukaryota</taxon>
        <taxon>Metazoa</taxon>
        <taxon>Ecdysozoa</taxon>
        <taxon>Arthropoda</taxon>
        <taxon>Crustacea</taxon>
        <taxon>Branchiopoda</taxon>
        <taxon>Anostraca</taxon>
        <taxon>Artemiidae</taxon>
        <taxon>Artemia</taxon>
    </lineage>
</organism>
<dbReference type="SUPFAM" id="SSF101790">
    <property type="entry name" value="Aminomethyltransferase beta-barrel domain"/>
    <property type="match status" value="1"/>
</dbReference>
<evidence type="ECO:0000259" key="12">
    <source>
        <dbReference type="Pfam" id="PF01571"/>
    </source>
</evidence>
<dbReference type="Proteomes" id="UP001187531">
    <property type="component" value="Unassembled WGS sequence"/>
</dbReference>
<dbReference type="InterPro" id="IPR006222">
    <property type="entry name" value="GCVT_N"/>
</dbReference>
<evidence type="ECO:0000313" key="14">
    <source>
        <dbReference type="EMBL" id="KAK2724719.1"/>
    </source>
</evidence>
<dbReference type="GO" id="GO:0006546">
    <property type="term" value="P:glycine catabolic process"/>
    <property type="evidence" value="ECO:0007669"/>
    <property type="project" value="InterPro"/>
</dbReference>
<evidence type="ECO:0000256" key="3">
    <source>
        <dbReference type="ARBA" id="ARBA00008609"/>
    </source>
</evidence>
<comment type="function">
    <text evidence="1 11">The glycine cleavage system catalyzes the degradation of glycine.</text>
</comment>
<evidence type="ECO:0000313" key="15">
    <source>
        <dbReference type="Proteomes" id="UP001187531"/>
    </source>
</evidence>
<dbReference type="FunFam" id="3.30.70.1400:FF:000001">
    <property type="entry name" value="Aminomethyltransferase"/>
    <property type="match status" value="1"/>
</dbReference>
<dbReference type="PANTHER" id="PTHR43757:SF16">
    <property type="entry name" value="AMINOMETHYLTRANSFERASE, MITOCHONDRIAL"/>
    <property type="match status" value="1"/>
</dbReference>
<keyword evidence="7 11" id="KW-0809">Transit peptide</keyword>
<comment type="similarity">
    <text evidence="3 11">Belongs to the GcvT family.</text>
</comment>
<evidence type="ECO:0000256" key="2">
    <source>
        <dbReference type="ARBA" id="ARBA00004173"/>
    </source>
</evidence>
<evidence type="ECO:0000256" key="11">
    <source>
        <dbReference type="RuleBase" id="RU003981"/>
    </source>
</evidence>
<sequence>MMRLYSIFKTPSPLTLVRTFASTEGIRKTCLFDFHLEHGGKMVEFAGYKLPVQYNGVSISESHKHTRTYCSLFDVSHMLQTKISGNNRYDLLESLTVADIRGLAENHGTLTVYTNENGGILDDLIAMNTSDGYLFVVSNAGCRDADLQLLKDAELKMKNEAKDVQVAVEDNALLALQGPTMVQALQPLVDIDLSLLYFMTTSRATIKGIPCRISRCGYTGEDGVEISLPQESANDIAQEILASKGNCKLAGLGARDSLRLEAGLCLYGNDISEKTTPVEASLTWLVAKERRKRADFPGASTILDQIQNKPEMKRVGFLWRGMPARSHTCIYSENGQLIGELTSGCPAPSVDANVAMGYVNMKYSKIGTPVQFEVRKKHVSAVVSKMPFVSAKYYVKK</sequence>
<dbReference type="GO" id="GO:0008483">
    <property type="term" value="F:transaminase activity"/>
    <property type="evidence" value="ECO:0007669"/>
    <property type="project" value="UniProtKB-KW"/>
</dbReference>
<evidence type="ECO:0000256" key="4">
    <source>
        <dbReference type="ARBA" id="ARBA00011690"/>
    </source>
</evidence>
<dbReference type="GO" id="GO:0005739">
    <property type="term" value="C:mitochondrion"/>
    <property type="evidence" value="ECO:0007669"/>
    <property type="project" value="UniProtKB-SubCell"/>
</dbReference>
<dbReference type="InterPro" id="IPR028896">
    <property type="entry name" value="GcvT/YgfZ/DmdA"/>
</dbReference>
<dbReference type="Gene3D" id="3.30.70.1400">
    <property type="entry name" value="Aminomethyltransferase beta-barrel domains"/>
    <property type="match status" value="1"/>
</dbReference>
<proteinExistence type="inferred from homology"/>
<dbReference type="GO" id="GO:0004047">
    <property type="term" value="F:aminomethyltransferase activity"/>
    <property type="evidence" value="ECO:0007669"/>
    <property type="project" value="UniProtKB-EC"/>
</dbReference>
<evidence type="ECO:0000256" key="6">
    <source>
        <dbReference type="ARBA" id="ARBA00022679"/>
    </source>
</evidence>
<dbReference type="GO" id="GO:0005960">
    <property type="term" value="C:glycine cleavage complex"/>
    <property type="evidence" value="ECO:0007669"/>
    <property type="project" value="InterPro"/>
</dbReference>
<comment type="subunit">
    <text evidence="4 11">The glycine cleavage system is composed of four proteins: P, T, L and H.</text>
</comment>
<dbReference type="AlphaFoldDB" id="A0AA88ICN8"/>
<dbReference type="InterPro" id="IPR027266">
    <property type="entry name" value="TrmE/GcvT-like"/>
</dbReference>
<dbReference type="FunFam" id="4.10.1250.10:FF:000002">
    <property type="entry name" value="Aminomethyltransferase"/>
    <property type="match status" value="1"/>
</dbReference>
<evidence type="ECO:0000256" key="9">
    <source>
        <dbReference type="ARBA" id="ARBA00047665"/>
    </source>
</evidence>
<evidence type="ECO:0000256" key="1">
    <source>
        <dbReference type="ARBA" id="ARBA00003631"/>
    </source>
</evidence>
<comment type="subcellular location">
    <subcellularLocation>
        <location evidence="2 11">Mitochondrion</location>
    </subcellularLocation>
</comment>
<evidence type="ECO:0000256" key="8">
    <source>
        <dbReference type="ARBA" id="ARBA00023128"/>
    </source>
</evidence>
<comment type="caution">
    <text evidence="14">The sequence shown here is derived from an EMBL/GenBank/DDBJ whole genome shotgun (WGS) entry which is preliminary data.</text>
</comment>
<keyword evidence="6 11" id="KW-0808">Transferase</keyword>
<dbReference type="PIRSF" id="PIRSF006487">
    <property type="entry name" value="GcvT"/>
    <property type="match status" value="1"/>
</dbReference>
<reference evidence="14" key="1">
    <citation type="submission" date="2023-07" db="EMBL/GenBank/DDBJ databases">
        <title>Chromosome-level genome assembly of Artemia franciscana.</title>
        <authorList>
            <person name="Jo E."/>
        </authorList>
    </citation>
    <scope>NUCLEOTIDE SEQUENCE</scope>
    <source>
        <tissue evidence="14">Whole body</tissue>
    </source>
</reference>
<dbReference type="EC" id="2.1.2.10" evidence="11"/>
<dbReference type="InterPro" id="IPR029043">
    <property type="entry name" value="GcvT/YgfZ_C"/>
</dbReference>
<dbReference type="PANTHER" id="PTHR43757">
    <property type="entry name" value="AMINOMETHYLTRANSFERASE"/>
    <property type="match status" value="1"/>
</dbReference>
<comment type="catalytic activity">
    <reaction evidence="9 11">
        <text>N(6)-[(R)-S(8)-aminomethyldihydrolipoyl]-L-lysyl-[protein] + (6S)-5,6,7,8-tetrahydrofolate = N(6)-[(R)-dihydrolipoyl]-L-lysyl-[protein] + (6R)-5,10-methylene-5,6,7,8-tetrahydrofolate + NH4(+)</text>
        <dbReference type="Rhea" id="RHEA:16945"/>
        <dbReference type="Rhea" id="RHEA-COMP:10475"/>
        <dbReference type="Rhea" id="RHEA-COMP:10492"/>
        <dbReference type="ChEBI" id="CHEBI:15636"/>
        <dbReference type="ChEBI" id="CHEBI:28938"/>
        <dbReference type="ChEBI" id="CHEBI:57453"/>
        <dbReference type="ChEBI" id="CHEBI:83100"/>
        <dbReference type="ChEBI" id="CHEBI:83143"/>
        <dbReference type="EC" id="2.1.2.10"/>
    </reaction>
</comment>
<accession>A0AA88ICN8</accession>
<dbReference type="InterPro" id="IPR013977">
    <property type="entry name" value="GcvT_C"/>
</dbReference>
<feature type="domain" description="Aminomethyltransferase C-terminal" evidence="13">
    <location>
        <begin position="313"/>
        <end position="389"/>
    </location>
</feature>